<organism evidence="1 2">
    <name type="scientific">Nonlabens tegetincola</name>
    <dbReference type="NCBI Taxonomy" id="323273"/>
    <lineage>
        <taxon>Bacteria</taxon>
        <taxon>Pseudomonadati</taxon>
        <taxon>Bacteroidota</taxon>
        <taxon>Flavobacteriia</taxon>
        <taxon>Flavobacteriales</taxon>
        <taxon>Flavobacteriaceae</taxon>
        <taxon>Nonlabens</taxon>
    </lineage>
</organism>
<dbReference type="AlphaFoldDB" id="A0A090Q5A8"/>
<proteinExistence type="predicted"/>
<dbReference type="Proteomes" id="UP000029221">
    <property type="component" value="Unassembled WGS sequence"/>
</dbReference>
<dbReference type="InterPro" id="IPR011486">
    <property type="entry name" value="BBP2"/>
</dbReference>
<comment type="caution">
    <text evidence="1">The sequence shown here is derived from an EMBL/GenBank/DDBJ whole genome shotgun (WGS) entry which is preliminary data.</text>
</comment>
<protein>
    <submittedName>
        <fullName evidence="1">Outer membrane protein</fullName>
    </submittedName>
</protein>
<sequence length="331" mass="37983">MDTYYANVPNGSHDGFRSFTTTSNRNNQIGLNIAQLGAQYESKDVRASLTLHYGDIAKATWSDDFNEVQTATVGLRLFKTLWLDVGFFTTHIGTESFLPKNNWTASTAVATFNEPFYQAGAKLSNQFNENWYAELWVLNGYNQFVDENDELSVGALLTYAFNDRTSITYTNIFGQEATLDDPVSRYRTYHNAYLNTQFSERWWLTAGFDIGSQTNSELETGKTAWMYNALLTAKFQQNNKWSYTSRIELFKDQNGFISGIVPSQLTMDEGLSIYGIMLSTEYKPTNYSFLRFEARRLASTNDAQIFEQNTSTSRYEFIINLGIVWDRSWLF</sequence>
<dbReference type="Pfam" id="PF07642">
    <property type="entry name" value="BBP2"/>
    <property type="match status" value="1"/>
</dbReference>
<accession>A0A090Q5A8</accession>
<keyword evidence="2" id="KW-1185">Reference proteome</keyword>
<evidence type="ECO:0000313" key="1">
    <source>
        <dbReference type="EMBL" id="GAK96913.1"/>
    </source>
</evidence>
<reference evidence="1" key="1">
    <citation type="journal article" date="2014" name="Genome Announc.">
        <title>Draft Genome Sequences of Marine Flavobacterium Nonlabens Strains NR17, NR24, NR27, NR32, NR33, and Ara13.</title>
        <authorList>
            <person name="Nakanishi M."/>
            <person name="Meirelles P."/>
            <person name="Suzuki R."/>
            <person name="Takatani N."/>
            <person name="Mino S."/>
            <person name="Suda W."/>
            <person name="Oshima K."/>
            <person name="Hattori M."/>
            <person name="Ohkuma M."/>
            <person name="Hosokawa M."/>
            <person name="Miyashita K."/>
            <person name="Thompson F.L."/>
            <person name="Niwa A."/>
            <person name="Sawabe T."/>
            <person name="Sawabe T."/>
        </authorList>
    </citation>
    <scope>NUCLEOTIDE SEQUENCE [LARGE SCALE GENOMIC DNA]</scope>
    <source>
        <strain evidence="1">JCM 19294</strain>
    </source>
</reference>
<dbReference type="eggNOG" id="ENOG502Z88H">
    <property type="taxonomic scope" value="Bacteria"/>
</dbReference>
<name>A0A090Q5A8_9FLAO</name>
<evidence type="ECO:0000313" key="2">
    <source>
        <dbReference type="Proteomes" id="UP000029221"/>
    </source>
</evidence>
<dbReference type="EMBL" id="BBML01000003">
    <property type="protein sequence ID" value="GAK96913.1"/>
    <property type="molecule type" value="Genomic_DNA"/>
</dbReference>
<gene>
    <name evidence="1" type="ORF">JCM19294_1222</name>
</gene>